<organism evidence="3">
    <name type="scientific">Laodelphax striatellus</name>
    <name type="common">Small brown planthopper</name>
    <name type="synonym">Delphax striatella</name>
    <dbReference type="NCBI Taxonomy" id="195883"/>
    <lineage>
        <taxon>Eukaryota</taxon>
        <taxon>Metazoa</taxon>
        <taxon>Ecdysozoa</taxon>
        <taxon>Arthropoda</taxon>
        <taxon>Hexapoda</taxon>
        <taxon>Insecta</taxon>
        <taxon>Pterygota</taxon>
        <taxon>Neoptera</taxon>
        <taxon>Paraneoptera</taxon>
        <taxon>Hemiptera</taxon>
        <taxon>Auchenorrhyncha</taxon>
        <taxon>Fulgoroidea</taxon>
        <taxon>Delphacidae</taxon>
        <taxon>Criomorphinae</taxon>
        <taxon>Laodelphax</taxon>
    </lineage>
</organism>
<protein>
    <submittedName>
        <fullName evidence="3">Carboxylesterase</fullName>
    </submittedName>
</protein>
<name>I6ZIR9_LAOST</name>
<dbReference type="PANTHER" id="PTHR11559">
    <property type="entry name" value="CARBOXYLESTERASE"/>
    <property type="match status" value="1"/>
</dbReference>
<evidence type="ECO:0000259" key="2">
    <source>
        <dbReference type="Pfam" id="PF00135"/>
    </source>
</evidence>
<dbReference type="InterPro" id="IPR050309">
    <property type="entry name" value="Type-B_Carboxylest/Lipase"/>
</dbReference>
<sequence length="331" mass="38975">EAVNHTIELIQHLGAPCDDIRNISVYEPCLKNADAYFLMKQSSQLYVYQNLPVSPFGPVFDNDFLDAEPEILVRVNRSQKIPWLVSFTTDFALYPNVDFIDQVHTQFQHEKFFELSPLIFELNKRVDDHAKQDIAWKIREHYDPVNDTSKKGDDSDDKVTRERFARMVSDRMYTTGILNAARFHSDSLHAGRRIGHDEAGPEVYVYRLDYKFDRVADFLVSPVDRWVDNHREDFSLISKDVEEEEEPADAKIEEFLRNVVVSVWGSFIDKGQPYFERPEFSEHIQFYNVLYGSEWYPGEYSVWYTEVTHEKFTTLNAYETTEMKFWNSMPI</sequence>
<dbReference type="Pfam" id="PF00135">
    <property type="entry name" value="COesterase"/>
    <property type="match status" value="1"/>
</dbReference>
<accession>I6ZIR9</accession>
<dbReference type="InterPro" id="IPR002018">
    <property type="entry name" value="CarbesteraseB"/>
</dbReference>
<dbReference type="SUPFAM" id="SSF53474">
    <property type="entry name" value="alpha/beta-Hydrolases"/>
    <property type="match status" value="1"/>
</dbReference>
<evidence type="ECO:0000313" key="3">
    <source>
        <dbReference type="EMBL" id="AFN66436.1"/>
    </source>
</evidence>
<feature type="non-terminal residue" evidence="3">
    <location>
        <position position="1"/>
    </location>
</feature>
<dbReference type="AlphaFoldDB" id="I6ZIR9"/>
<proteinExistence type="evidence at transcript level"/>
<dbReference type="EMBL" id="JQ990773">
    <property type="protein sequence ID" value="AFN66436.1"/>
    <property type="molecule type" value="mRNA"/>
</dbReference>
<dbReference type="InterPro" id="IPR029058">
    <property type="entry name" value="AB_hydrolase_fold"/>
</dbReference>
<evidence type="ECO:0000256" key="1">
    <source>
        <dbReference type="ARBA" id="ARBA00023180"/>
    </source>
</evidence>
<feature type="non-terminal residue" evidence="3">
    <location>
        <position position="331"/>
    </location>
</feature>
<keyword evidence="1" id="KW-0325">Glycoprotein</keyword>
<dbReference type="Gene3D" id="3.40.50.1820">
    <property type="entry name" value="alpha/beta hydrolase"/>
    <property type="match status" value="1"/>
</dbReference>
<feature type="domain" description="Carboxylesterase type B" evidence="2">
    <location>
        <begin position="27"/>
        <end position="275"/>
    </location>
</feature>
<gene>
    <name evidence="3" type="primary">CarE</name>
</gene>
<reference evidence="3" key="1">
    <citation type="submission" date="2012-04" db="EMBL/GenBank/DDBJ databases">
        <title>Laodelphgax striatellus carboxylesterase-like genes.</title>
        <authorList>
            <person name="Zhang Y.-L."/>
            <person name="Wang L.-H."/>
            <person name="Fang J.-C."/>
        </authorList>
    </citation>
    <scope>NUCLEOTIDE SEQUENCE</scope>
    <source>
        <strain evidence="3">Yunnan</strain>
        <tissue evidence="3">Whole body</tissue>
    </source>
</reference>